<dbReference type="Gene3D" id="3.30.710.10">
    <property type="entry name" value="Potassium Channel Kv1.1, Chain A"/>
    <property type="match status" value="1"/>
</dbReference>
<dbReference type="EMBL" id="LUGG01000019">
    <property type="protein sequence ID" value="OBZ68652.1"/>
    <property type="molecule type" value="Genomic_DNA"/>
</dbReference>
<sequence>MADKYNEHTDSIALEDVRFLFPYDNILYASFLSHTTWLASFDTDDVDVVLRSSDNVDFLAHKTILSVASPIFKMVFRMPQPVVYEDGAIHPETGLPLVPLEEDHRTLDILLRMCYPCHRMTPLLLDDIRPILRAAHKFELEQIITQIRGILTMFMPAEPLRVFAIACNMGWEGRREWRRGWFRMQSQRTSRVADE</sequence>
<reference evidence="2 3" key="1">
    <citation type="submission" date="2016-03" db="EMBL/GenBank/DDBJ databases">
        <title>Whole genome sequencing of Grifola frondosa 9006-11.</title>
        <authorList>
            <person name="Min B."/>
            <person name="Park H."/>
            <person name="Kim J.-G."/>
            <person name="Cho H."/>
            <person name="Oh Y.-L."/>
            <person name="Kong W.-S."/>
            <person name="Choi I.-G."/>
        </authorList>
    </citation>
    <scope>NUCLEOTIDE SEQUENCE [LARGE SCALE GENOMIC DNA]</scope>
    <source>
        <strain evidence="2 3">9006-11</strain>
    </source>
</reference>
<keyword evidence="3" id="KW-1185">Reference proteome</keyword>
<dbReference type="OrthoDB" id="3164835at2759"/>
<dbReference type="AlphaFoldDB" id="A0A1C7LVH8"/>
<protein>
    <recommendedName>
        <fullName evidence="1">BTB domain-containing protein</fullName>
    </recommendedName>
</protein>
<accession>A0A1C7LVH8</accession>
<comment type="caution">
    <text evidence="2">The sequence shown here is derived from an EMBL/GenBank/DDBJ whole genome shotgun (WGS) entry which is preliminary data.</text>
</comment>
<name>A0A1C7LVH8_GRIFR</name>
<feature type="domain" description="BTB" evidence="1">
    <location>
        <begin position="46"/>
        <end position="115"/>
    </location>
</feature>
<proteinExistence type="predicted"/>
<dbReference type="Proteomes" id="UP000092993">
    <property type="component" value="Unassembled WGS sequence"/>
</dbReference>
<dbReference type="SUPFAM" id="SSF54695">
    <property type="entry name" value="POZ domain"/>
    <property type="match status" value="1"/>
</dbReference>
<dbReference type="InterPro" id="IPR011333">
    <property type="entry name" value="SKP1/BTB/POZ_sf"/>
</dbReference>
<dbReference type="OMA" id="TENICFK"/>
<dbReference type="InterPro" id="IPR000210">
    <property type="entry name" value="BTB/POZ_dom"/>
</dbReference>
<dbReference type="CDD" id="cd18186">
    <property type="entry name" value="BTB_POZ_ZBTB_KLHL-like"/>
    <property type="match status" value="1"/>
</dbReference>
<dbReference type="Pfam" id="PF00651">
    <property type="entry name" value="BTB"/>
    <property type="match status" value="1"/>
</dbReference>
<evidence type="ECO:0000313" key="2">
    <source>
        <dbReference type="EMBL" id="OBZ68652.1"/>
    </source>
</evidence>
<dbReference type="SMART" id="SM00225">
    <property type="entry name" value="BTB"/>
    <property type="match status" value="1"/>
</dbReference>
<organism evidence="2 3">
    <name type="scientific">Grifola frondosa</name>
    <name type="common">Maitake</name>
    <name type="synonym">Polyporus frondosus</name>
    <dbReference type="NCBI Taxonomy" id="5627"/>
    <lineage>
        <taxon>Eukaryota</taxon>
        <taxon>Fungi</taxon>
        <taxon>Dikarya</taxon>
        <taxon>Basidiomycota</taxon>
        <taxon>Agaricomycotina</taxon>
        <taxon>Agaricomycetes</taxon>
        <taxon>Polyporales</taxon>
        <taxon>Grifolaceae</taxon>
        <taxon>Grifola</taxon>
    </lineage>
</organism>
<dbReference type="PROSITE" id="PS50097">
    <property type="entry name" value="BTB"/>
    <property type="match status" value="1"/>
</dbReference>
<gene>
    <name evidence="2" type="ORF">A0H81_11054</name>
</gene>
<evidence type="ECO:0000259" key="1">
    <source>
        <dbReference type="PROSITE" id="PS50097"/>
    </source>
</evidence>
<evidence type="ECO:0000313" key="3">
    <source>
        <dbReference type="Proteomes" id="UP000092993"/>
    </source>
</evidence>